<organism evidence="1 2">
    <name type="scientific">Legionella brunensis</name>
    <dbReference type="NCBI Taxonomy" id="29422"/>
    <lineage>
        <taxon>Bacteria</taxon>
        <taxon>Pseudomonadati</taxon>
        <taxon>Pseudomonadota</taxon>
        <taxon>Gammaproteobacteria</taxon>
        <taxon>Legionellales</taxon>
        <taxon>Legionellaceae</taxon>
        <taxon>Legionella</taxon>
    </lineage>
</organism>
<proteinExistence type="predicted"/>
<gene>
    <name evidence="1" type="ORF">Lbru_0893</name>
</gene>
<evidence type="ECO:0000313" key="1">
    <source>
        <dbReference type="EMBL" id="KTC85097.1"/>
    </source>
</evidence>
<name>A0A0W0SPF2_9GAMM</name>
<evidence type="ECO:0000313" key="2">
    <source>
        <dbReference type="Proteomes" id="UP000054742"/>
    </source>
</evidence>
<dbReference type="RefSeq" id="WP_058440992.1">
    <property type="nucleotide sequence ID" value="NZ_CAAAHU010000009.1"/>
</dbReference>
<dbReference type="OrthoDB" id="5631790at2"/>
<dbReference type="AlphaFoldDB" id="A0A0W0SPF2"/>
<dbReference type="EMBL" id="LNXV01000007">
    <property type="protein sequence ID" value="KTC85097.1"/>
    <property type="molecule type" value="Genomic_DNA"/>
</dbReference>
<dbReference type="Proteomes" id="UP000054742">
    <property type="component" value="Unassembled WGS sequence"/>
</dbReference>
<dbReference type="PATRIC" id="fig|29422.6.peg.937"/>
<sequence>MLVSRVHEFIKAVVSIEHKLGKVDKEFLHDFQEKYPLLNSTTSLSVAQRNPQDSLNEYELQWIQEIFAQRWQEIADKAEDYTFDPRENNAPWVSMAKDLAIDLKKPYLLILMPVLTNKSDPEMFYRLEQDQDPRSIYLSDDNTWHRIQGLFERLQQPSAVFSTYDLKKVKPRALTLKEMFRIRSKKGAELAKEIDNETYVNFWDYVIRRIAPTWEKKGKCPEQLLPNLLEIIELYFDAKATNGNLKDFHEKLKILTRDLEACPLDDINHFYGIEIYGKQRNHYLVDILLDCLNEAPDLEEKLADVARWLCRYDPTLVSKCKNLIPVYEVLKVGEYFDASHLRQSITKLDVGVAETKPKIQELLEVIPEAGQITSEIIENIKRLYALRWQKIKDTPDDYFRKPNAENRSWIRLAQYLAGAGYIDANYYKLLIPTLTHNTDPITQENLTNYPLSHFILSEDEKELLYLPNCVSQHQANGTFYCFSITNRFRMLTLKELGRLQFAASQFYEYYMQVVATEEVNLPINKETIAALKDLVNGTLNPLALRLSHKITVDQEKIAEQAYIKFFDFLSDLPSDELARLYNHTVIWRAQKKRISEIIEDVQLNETPKVVQVSKPARVSGTAESSFITKPQEGLLLTETLPTNKEEPPRERECIAVAGQFFAKLVIDYDPQVKFRPGIEELPLAALDEMRLCSAKNVFRDWRHIDDKEATRRALTILVSLMTHSFSYVWRTGTALQVWDETNTITATGKELYKALEFALELGDFSKIRFIYTYVMRNIVDKALAQNDIIKKYTRYEDTLHWLKTIKDESLFKPENRVCFDPKLLLVTLTPLTRKYGNKSRFLIEGFLEQLVHTLMQPQNEYLQWVRINIEFNKLLSNKSLPSKDRKDILEVLRGASEQVNESEFHHSLINFLVQRLSVVGVRANKKQGIFGTNPGQHRQSFSYIKESLERHLSSFLIKQDSEKLAPTDIFSQLKEGLQELGLNQRTVLIRYLDSLQKTITPERTEPDFIAHETLSSYNLA</sequence>
<keyword evidence="2" id="KW-1185">Reference proteome</keyword>
<protein>
    <submittedName>
        <fullName evidence="1">Uncharacterized protein</fullName>
    </submittedName>
</protein>
<comment type="caution">
    <text evidence="1">The sequence shown here is derived from an EMBL/GenBank/DDBJ whole genome shotgun (WGS) entry which is preliminary data.</text>
</comment>
<reference evidence="1 2" key="1">
    <citation type="submission" date="2015-11" db="EMBL/GenBank/DDBJ databases">
        <title>Genomic analysis of 38 Legionella species identifies large and diverse effector repertoires.</title>
        <authorList>
            <person name="Burstein D."/>
            <person name="Amaro F."/>
            <person name="Zusman T."/>
            <person name="Lifshitz Z."/>
            <person name="Cohen O."/>
            <person name="Gilbert J.A."/>
            <person name="Pupko T."/>
            <person name="Shuman H.A."/>
            <person name="Segal G."/>
        </authorList>
    </citation>
    <scope>NUCLEOTIDE SEQUENCE [LARGE SCALE GENOMIC DNA]</scope>
    <source>
        <strain evidence="1 2">ATCC 43878</strain>
    </source>
</reference>
<accession>A0A0W0SPF2</accession>
<dbReference type="STRING" id="29422.Lbru_0893"/>